<protein>
    <submittedName>
        <fullName evidence="1">Uncharacterized protein</fullName>
    </submittedName>
</protein>
<organism evidence="1">
    <name type="scientific">bioreactor metagenome</name>
    <dbReference type="NCBI Taxonomy" id="1076179"/>
    <lineage>
        <taxon>unclassified sequences</taxon>
        <taxon>metagenomes</taxon>
        <taxon>ecological metagenomes</taxon>
    </lineage>
</organism>
<accession>A0A645FAG0</accession>
<reference evidence="1" key="1">
    <citation type="submission" date="2019-08" db="EMBL/GenBank/DDBJ databases">
        <authorList>
            <person name="Kucharzyk K."/>
            <person name="Murdoch R.W."/>
            <person name="Higgins S."/>
            <person name="Loffler F."/>
        </authorList>
    </citation>
    <scope>NUCLEOTIDE SEQUENCE</scope>
</reference>
<comment type="caution">
    <text evidence="1">The sequence shown here is derived from an EMBL/GenBank/DDBJ whole genome shotgun (WGS) entry which is preliminary data.</text>
</comment>
<sequence>MDSTAAELRVAVSCRCHPIRDSLQFAKDRFGVDGGHFIGDGILDFICRRSGQLGGDVASACAGPVGQFHLLGCFIQQGGRIFREILRDGERHVVAAIRQSGFRCFLRDEIEVQ</sequence>
<dbReference type="EMBL" id="VSSQ01055561">
    <property type="protein sequence ID" value="MPN09453.1"/>
    <property type="molecule type" value="Genomic_DNA"/>
</dbReference>
<evidence type="ECO:0000313" key="1">
    <source>
        <dbReference type="EMBL" id="MPN09453.1"/>
    </source>
</evidence>
<dbReference type="AlphaFoldDB" id="A0A645FAG0"/>
<name>A0A645FAG0_9ZZZZ</name>
<gene>
    <name evidence="1" type="ORF">SDC9_156743</name>
</gene>
<proteinExistence type="predicted"/>